<sequence length="64" mass="7080">MRQLFFGVCLAWRHLKGELLLGNNRITCAAVNDILKDLHLPIVNSPTIHIISSRLGKSNNSNVG</sequence>
<organism evidence="1 2">
    <name type="scientific">Paenibacillus endophyticus</name>
    <dbReference type="NCBI Taxonomy" id="1294268"/>
    <lineage>
        <taxon>Bacteria</taxon>
        <taxon>Bacillati</taxon>
        <taxon>Bacillota</taxon>
        <taxon>Bacilli</taxon>
        <taxon>Bacillales</taxon>
        <taxon>Paenibacillaceae</taxon>
        <taxon>Paenibacillus</taxon>
    </lineage>
</organism>
<name>A0A7W5GD55_9BACL</name>
<reference evidence="1 2" key="1">
    <citation type="submission" date="2020-08" db="EMBL/GenBank/DDBJ databases">
        <title>Genomic Encyclopedia of Type Strains, Phase III (KMG-III): the genomes of soil and plant-associated and newly described type strains.</title>
        <authorList>
            <person name="Whitman W."/>
        </authorList>
    </citation>
    <scope>NUCLEOTIDE SEQUENCE [LARGE SCALE GENOMIC DNA]</scope>
    <source>
        <strain evidence="1 2">CECT 8234</strain>
    </source>
</reference>
<protein>
    <submittedName>
        <fullName evidence="1">Uncharacterized protein</fullName>
    </submittedName>
</protein>
<evidence type="ECO:0000313" key="1">
    <source>
        <dbReference type="EMBL" id="MBB3155576.1"/>
    </source>
</evidence>
<evidence type="ECO:0000313" key="2">
    <source>
        <dbReference type="Proteomes" id="UP000518605"/>
    </source>
</evidence>
<dbReference type="AlphaFoldDB" id="A0A7W5GD55"/>
<gene>
    <name evidence="1" type="ORF">FHS16_005684</name>
</gene>
<keyword evidence="2" id="KW-1185">Reference proteome</keyword>
<proteinExistence type="predicted"/>
<accession>A0A7W5GD55</accession>
<dbReference type="Proteomes" id="UP000518605">
    <property type="component" value="Unassembled WGS sequence"/>
</dbReference>
<comment type="caution">
    <text evidence="1">The sequence shown here is derived from an EMBL/GenBank/DDBJ whole genome shotgun (WGS) entry which is preliminary data.</text>
</comment>
<dbReference type="EMBL" id="JACHXW010000026">
    <property type="protein sequence ID" value="MBB3155576.1"/>
    <property type="molecule type" value="Genomic_DNA"/>
</dbReference>